<name>A0A8T0J8F0_CERPU</name>
<gene>
    <name evidence="7" type="ORF">KC19_1G154100</name>
</gene>
<dbReference type="EMBL" id="CM026421">
    <property type="protein sequence ID" value="KAG0591155.1"/>
    <property type="molecule type" value="Genomic_DNA"/>
</dbReference>
<organism evidence="7 8">
    <name type="scientific">Ceratodon purpureus</name>
    <name type="common">Fire moss</name>
    <name type="synonym">Dicranum purpureum</name>
    <dbReference type="NCBI Taxonomy" id="3225"/>
    <lineage>
        <taxon>Eukaryota</taxon>
        <taxon>Viridiplantae</taxon>
        <taxon>Streptophyta</taxon>
        <taxon>Embryophyta</taxon>
        <taxon>Bryophyta</taxon>
        <taxon>Bryophytina</taxon>
        <taxon>Bryopsida</taxon>
        <taxon>Dicranidae</taxon>
        <taxon>Pseudoditrichales</taxon>
        <taxon>Ditrichaceae</taxon>
        <taxon>Ceratodon</taxon>
    </lineage>
</organism>
<keyword evidence="5" id="KW-0472">Membrane</keyword>
<dbReference type="Pfam" id="PF03016">
    <property type="entry name" value="Exostosin_GT47"/>
    <property type="match status" value="1"/>
</dbReference>
<dbReference type="InterPro" id="IPR040911">
    <property type="entry name" value="Exostosin_GT47"/>
</dbReference>
<evidence type="ECO:0000256" key="5">
    <source>
        <dbReference type="SAM" id="Phobius"/>
    </source>
</evidence>
<evidence type="ECO:0000259" key="6">
    <source>
        <dbReference type="Pfam" id="PF03016"/>
    </source>
</evidence>
<dbReference type="InterPro" id="IPR004263">
    <property type="entry name" value="Exostosin"/>
</dbReference>
<evidence type="ECO:0000313" key="7">
    <source>
        <dbReference type="EMBL" id="KAG0591153.1"/>
    </source>
</evidence>
<dbReference type="GO" id="GO:0016757">
    <property type="term" value="F:glycosyltransferase activity"/>
    <property type="evidence" value="ECO:0007669"/>
    <property type="project" value="InterPro"/>
</dbReference>
<feature type="transmembrane region" description="Helical" evidence="5">
    <location>
        <begin position="29"/>
        <end position="46"/>
    </location>
</feature>
<sequence>MAYPSSQSHVKPRRLSMSKPAMPFSKSQYIIFFPLSFILIISLFMFNASNDELNLSVAQKPKHDSCEGRRIFIYQLPTEFNDRIALDCQNYTFRDWSMCDDVRNDGLGNLMNLDAASDPAAPLLQPSSAWYKTDQFSLEVIFHRRLLTHTCRTEDPAQASMFYLPFYHTLDVSRNLFNPDLTVRDHLTNRFVSWLRQQEPWQLHHGHRHVLTLGRIIWDFYRHPEYEPWGSSLLRQPELGNVTTLLIERCTYGMSVCDNAVAIPYPTNFHPASDAALRSWQTAVRNVKRTRFITFAGSARSGALHNMTGTVRGELFTQCAESPKCKHLLCTQELCADNVQTLYKLYSESVFCLQPAGDSPTRKGIFDTLLSGCIPVVFARNQTVEQYLWHLPGNGSNYSVQLDGETVAFDHYDVMGHLERIPKEEVERLQESIVQLIPRLLIRNHKLEAEYTSKDAIDVAIESLFEWFERGDPQK</sequence>
<dbReference type="AlphaFoldDB" id="A0A8T0J8F0"/>
<evidence type="ECO:0000256" key="3">
    <source>
        <dbReference type="ARBA" id="ARBA00022968"/>
    </source>
</evidence>
<comment type="caution">
    <text evidence="7">The sequence shown here is derived from an EMBL/GenBank/DDBJ whole genome shotgun (WGS) entry which is preliminary data.</text>
</comment>
<evidence type="ECO:0000256" key="2">
    <source>
        <dbReference type="ARBA" id="ARBA00010271"/>
    </source>
</evidence>
<protein>
    <recommendedName>
        <fullName evidence="6">Exostosin GT47 domain-containing protein</fullName>
    </recommendedName>
</protein>
<dbReference type="EMBL" id="CM026421">
    <property type="protein sequence ID" value="KAG0591153.1"/>
    <property type="molecule type" value="Genomic_DNA"/>
</dbReference>
<accession>A0A8T0J8F0</accession>
<evidence type="ECO:0000256" key="4">
    <source>
        <dbReference type="ARBA" id="ARBA00023034"/>
    </source>
</evidence>
<dbReference type="Proteomes" id="UP000822688">
    <property type="component" value="Chromosome 1"/>
</dbReference>
<dbReference type="PANTHER" id="PTHR11062:SF375">
    <property type="entry name" value="EXOSTOSIN GT47 DOMAIN-CONTAINING PROTEIN"/>
    <property type="match status" value="1"/>
</dbReference>
<keyword evidence="3" id="KW-0735">Signal-anchor</keyword>
<keyword evidence="5" id="KW-1133">Transmembrane helix</keyword>
<dbReference type="EMBL" id="CM026421">
    <property type="protein sequence ID" value="KAG0591154.1"/>
    <property type="molecule type" value="Genomic_DNA"/>
</dbReference>
<dbReference type="GO" id="GO:0000139">
    <property type="term" value="C:Golgi membrane"/>
    <property type="evidence" value="ECO:0007669"/>
    <property type="project" value="UniProtKB-SubCell"/>
</dbReference>
<evidence type="ECO:0000313" key="8">
    <source>
        <dbReference type="Proteomes" id="UP000822688"/>
    </source>
</evidence>
<dbReference type="PANTHER" id="PTHR11062">
    <property type="entry name" value="EXOSTOSIN HEPARAN SULFATE GLYCOSYLTRANSFERASE -RELATED"/>
    <property type="match status" value="1"/>
</dbReference>
<evidence type="ECO:0000256" key="1">
    <source>
        <dbReference type="ARBA" id="ARBA00004323"/>
    </source>
</evidence>
<proteinExistence type="inferred from homology"/>
<keyword evidence="8" id="KW-1185">Reference proteome</keyword>
<reference evidence="7" key="1">
    <citation type="submission" date="2020-06" db="EMBL/GenBank/DDBJ databases">
        <title>WGS assembly of Ceratodon purpureus strain R40.</title>
        <authorList>
            <person name="Carey S.B."/>
            <person name="Jenkins J."/>
            <person name="Shu S."/>
            <person name="Lovell J.T."/>
            <person name="Sreedasyam A."/>
            <person name="Maumus F."/>
            <person name="Tiley G.P."/>
            <person name="Fernandez-Pozo N."/>
            <person name="Barry K."/>
            <person name="Chen C."/>
            <person name="Wang M."/>
            <person name="Lipzen A."/>
            <person name="Daum C."/>
            <person name="Saski C.A."/>
            <person name="Payton A.C."/>
            <person name="Mcbreen J.C."/>
            <person name="Conrad R.E."/>
            <person name="Kollar L.M."/>
            <person name="Olsson S."/>
            <person name="Huttunen S."/>
            <person name="Landis J.B."/>
            <person name="Wickett N.J."/>
            <person name="Johnson M.G."/>
            <person name="Rensing S.A."/>
            <person name="Grimwood J."/>
            <person name="Schmutz J."/>
            <person name="Mcdaniel S.F."/>
        </authorList>
    </citation>
    <scope>NUCLEOTIDE SEQUENCE</scope>
    <source>
        <strain evidence="7">R40</strain>
    </source>
</reference>
<keyword evidence="5" id="KW-0812">Transmembrane</keyword>
<comment type="subcellular location">
    <subcellularLocation>
        <location evidence="1">Golgi apparatus membrane</location>
        <topology evidence="1">Single-pass type II membrane protein</topology>
    </subcellularLocation>
</comment>
<comment type="similarity">
    <text evidence="2">Belongs to the glycosyltransferase 47 family.</text>
</comment>
<dbReference type="EMBL" id="CM026421">
    <property type="protein sequence ID" value="KAG0591152.1"/>
    <property type="molecule type" value="Genomic_DNA"/>
</dbReference>
<keyword evidence="4" id="KW-0333">Golgi apparatus</keyword>
<feature type="domain" description="Exostosin GT47" evidence="6">
    <location>
        <begin position="65"/>
        <end position="405"/>
    </location>
</feature>